<feature type="region of interest" description="Disordered" evidence="6">
    <location>
        <begin position="133"/>
        <end position="152"/>
    </location>
</feature>
<dbReference type="InterPro" id="IPR004342">
    <property type="entry name" value="EXS_C"/>
</dbReference>
<feature type="compositionally biased region" description="Polar residues" evidence="6">
    <location>
        <begin position="1012"/>
        <end position="1023"/>
    </location>
</feature>
<dbReference type="STRING" id="62708.A0A420HB15"/>
<feature type="transmembrane region" description="Helical" evidence="7">
    <location>
        <begin position="778"/>
        <end position="803"/>
    </location>
</feature>
<evidence type="ECO:0000313" key="11">
    <source>
        <dbReference type="Proteomes" id="UP000283383"/>
    </source>
</evidence>
<evidence type="ECO:0000259" key="8">
    <source>
        <dbReference type="PROSITE" id="PS51380"/>
    </source>
</evidence>
<keyword evidence="3 7" id="KW-0812">Transmembrane</keyword>
<evidence type="ECO:0000256" key="2">
    <source>
        <dbReference type="ARBA" id="ARBA00009665"/>
    </source>
</evidence>
<feature type="transmembrane region" description="Helical" evidence="7">
    <location>
        <begin position="602"/>
        <end position="624"/>
    </location>
</feature>
<evidence type="ECO:0000259" key="9">
    <source>
        <dbReference type="PROSITE" id="PS51382"/>
    </source>
</evidence>
<dbReference type="CDD" id="cd14475">
    <property type="entry name" value="SPX_SYG1_like"/>
    <property type="match status" value="1"/>
</dbReference>
<evidence type="ECO:0000256" key="1">
    <source>
        <dbReference type="ARBA" id="ARBA00004141"/>
    </source>
</evidence>
<dbReference type="PROSITE" id="PS51380">
    <property type="entry name" value="EXS"/>
    <property type="match status" value="1"/>
</dbReference>
<accession>A0A420HB15</accession>
<dbReference type="EMBL" id="MCBQ01020823">
    <property type="protein sequence ID" value="RKF54593.1"/>
    <property type="molecule type" value="Genomic_DNA"/>
</dbReference>
<evidence type="ECO:0000313" key="10">
    <source>
        <dbReference type="EMBL" id="RKF54593.1"/>
    </source>
</evidence>
<dbReference type="GO" id="GO:0000822">
    <property type="term" value="F:inositol hexakisphosphate binding"/>
    <property type="evidence" value="ECO:0007669"/>
    <property type="project" value="TreeGrafter"/>
</dbReference>
<proteinExistence type="inferred from homology"/>
<comment type="caution">
    <text evidence="10">The sequence shown here is derived from an EMBL/GenBank/DDBJ whole genome shotgun (WGS) entry which is preliminary data.</text>
</comment>
<dbReference type="GO" id="GO:0016036">
    <property type="term" value="P:cellular response to phosphate starvation"/>
    <property type="evidence" value="ECO:0007669"/>
    <property type="project" value="TreeGrafter"/>
</dbReference>
<gene>
    <name evidence="10" type="ORF">GcM3_208025</name>
</gene>
<feature type="region of interest" description="Disordered" evidence="6">
    <location>
        <begin position="1004"/>
        <end position="1023"/>
    </location>
</feature>
<comment type="similarity">
    <text evidence="2">Belongs to the SYG1 (TC 2.A.94) family.</text>
</comment>
<feature type="compositionally biased region" description="Basic and acidic residues" evidence="6">
    <location>
        <begin position="142"/>
        <end position="151"/>
    </location>
</feature>
<dbReference type="PANTHER" id="PTHR10783:SF103">
    <property type="entry name" value="SOLUTE CARRIER FAMILY 53 MEMBER 1"/>
    <property type="match status" value="1"/>
</dbReference>
<feature type="transmembrane region" description="Helical" evidence="7">
    <location>
        <begin position="558"/>
        <end position="581"/>
    </location>
</feature>
<evidence type="ECO:0000256" key="7">
    <source>
        <dbReference type="SAM" id="Phobius"/>
    </source>
</evidence>
<feature type="compositionally biased region" description="Low complexity" evidence="6">
    <location>
        <begin position="962"/>
        <end position="977"/>
    </location>
</feature>
<sequence length="1023" mass="118022">MKFAHGLDQDLVPEWRIKYVDYKAGKRHIKAIARAIHHMNSSSRIPVSANPLNTHDSIKNISSTTISPKFNAAPASENIDLYPQGVHGINPRDEITTSEEIIPPLTLNQVLESTKKSDRIVKTQDIPHLSIDTKFSETSSESTKDKHKKDPQYLSGTISRDFALDSSREENFWLSTNGTTSGNLNSAYSHGITQSPFSEIHPFYSLRNRKSDSPRSFLSTVFSEGVKSPVELYQTNIDTGETDILRQRQIEFFKWIDDEVEKVETFYKLKEDEAEALLSTLREQLHEMRNRRIEELAAAHQLKYFEKKDNATSEIDAQPKIRPKKLKKNCPPVSQDRSIKTINPTWEKFVMLRDRFTGAHVGANSKALQDMHTSPVLKSRNFSNETGKLEEIRDSVQRFNYNDNVSYRTAKRKLKLALLECYRGMEMLKSYALLNRMAFKKINKKYHRTIGTNNPVRYLSEKVDKSWFVQSNVLDVHIHAAVDLYARYFERGHHKVAFVKLRDSFARRTDKSGNAFRNGLLIGVGAVFSFEGLTRGVELLSHQDLTIRIHTSYILQLYAGYFLALYLFAFFCLDCCIWTRNRINYQFVFEFGPKRILDWREMANIPSFLIATLGLCIWINFSMFGASQMYIYFPLILISFTVIIIFLPAPILFHRGRMWFLYSNWRLLLAGLYPVEFRDFFLGDMYCSLTYVMANIEVFFCLYLNHWNNPPQCGSTHSVLLGFFTALPSVWRALQCLRRYYDTGDKFPHLVNCGKYITNIIYYTALSVYRINETKKNVIFFLVSAAVNSVCVSLWDILMDWSLLQPNAKNRFLRNVRGYRKTWWYYAAMILNPILRLDWLLYTINIHVLGHSTQVTFYLALAEVTRRGIWAIFRVENEHCSNVARFKASRDPQLPYATTIESKEKATEVEDPNKGQLNIVITSPTLEAQNSVGSNNGRRPLTKILADAHTQDFEKRRKRASDNNLLGNGNNHNSNGDSSDDGEEGEPDQQVVLDVAALLRERRRFARETSQEESSPTVTRQGL</sequence>
<feature type="domain" description="EXS" evidence="8">
    <location>
        <begin position="712"/>
        <end position="906"/>
    </location>
</feature>
<feature type="transmembrane region" description="Helical" evidence="7">
    <location>
        <begin position="630"/>
        <end position="653"/>
    </location>
</feature>
<keyword evidence="5 7" id="KW-0472">Membrane</keyword>
<evidence type="ECO:0000256" key="3">
    <source>
        <dbReference type="ARBA" id="ARBA00022692"/>
    </source>
</evidence>
<dbReference type="AlphaFoldDB" id="A0A420HB15"/>
<keyword evidence="11" id="KW-1185">Reference proteome</keyword>
<keyword evidence="4 7" id="KW-1133">Transmembrane helix</keyword>
<dbReference type="Pfam" id="PF03124">
    <property type="entry name" value="EXS"/>
    <property type="match status" value="1"/>
</dbReference>
<evidence type="ECO:0000256" key="4">
    <source>
        <dbReference type="ARBA" id="ARBA00022989"/>
    </source>
</evidence>
<evidence type="ECO:0000256" key="6">
    <source>
        <dbReference type="SAM" id="MobiDB-lite"/>
    </source>
</evidence>
<comment type="subcellular location">
    <subcellularLocation>
        <location evidence="1">Membrane</location>
        <topology evidence="1">Multi-pass membrane protein</topology>
    </subcellularLocation>
</comment>
<name>A0A420HB15_9PEZI</name>
<dbReference type="GO" id="GO:0006817">
    <property type="term" value="P:phosphate ion transport"/>
    <property type="evidence" value="ECO:0007669"/>
    <property type="project" value="TreeGrafter"/>
</dbReference>
<dbReference type="PANTHER" id="PTHR10783">
    <property type="entry name" value="XENOTROPIC AND POLYTROPIC RETROVIRUS RECEPTOR 1-RELATED"/>
    <property type="match status" value="1"/>
</dbReference>
<dbReference type="PROSITE" id="PS51382">
    <property type="entry name" value="SPX"/>
    <property type="match status" value="1"/>
</dbReference>
<reference evidence="10 11" key="1">
    <citation type="journal article" date="2018" name="BMC Genomics">
        <title>Comparative genome analyses reveal sequence features reflecting distinct modes of host-adaptation between dicot and monocot powdery mildew.</title>
        <authorList>
            <person name="Wu Y."/>
            <person name="Ma X."/>
            <person name="Pan Z."/>
            <person name="Kale S.D."/>
            <person name="Song Y."/>
            <person name="King H."/>
            <person name="Zhang Q."/>
            <person name="Presley C."/>
            <person name="Deng X."/>
            <person name="Wei C.I."/>
            <person name="Xiao S."/>
        </authorList>
    </citation>
    <scope>NUCLEOTIDE SEQUENCE [LARGE SCALE GENOMIC DNA]</scope>
    <source>
        <strain evidence="10">UMSG3</strain>
    </source>
</reference>
<feature type="compositionally biased region" description="Acidic residues" evidence="6">
    <location>
        <begin position="978"/>
        <end position="987"/>
    </location>
</feature>
<feature type="domain" description="SPX" evidence="9">
    <location>
        <begin position="1"/>
        <end position="460"/>
    </location>
</feature>
<dbReference type="GO" id="GO:0005794">
    <property type="term" value="C:Golgi apparatus"/>
    <property type="evidence" value="ECO:0007669"/>
    <property type="project" value="TreeGrafter"/>
</dbReference>
<feature type="region of interest" description="Disordered" evidence="6">
    <location>
        <begin position="952"/>
        <end position="991"/>
    </location>
</feature>
<dbReference type="InterPro" id="IPR004331">
    <property type="entry name" value="SPX_dom"/>
</dbReference>
<dbReference type="Pfam" id="PF03105">
    <property type="entry name" value="SPX"/>
    <property type="match status" value="1"/>
</dbReference>
<dbReference type="Proteomes" id="UP000283383">
    <property type="component" value="Unassembled WGS sequence"/>
</dbReference>
<organism evidence="10 11">
    <name type="scientific">Golovinomyces cichoracearum</name>
    <dbReference type="NCBI Taxonomy" id="62708"/>
    <lineage>
        <taxon>Eukaryota</taxon>
        <taxon>Fungi</taxon>
        <taxon>Dikarya</taxon>
        <taxon>Ascomycota</taxon>
        <taxon>Pezizomycotina</taxon>
        <taxon>Leotiomycetes</taxon>
        <taxon>Erysiphales</taxon>
        <taxon>Erysiphaceae</taxon>
        <taxon>Golovinomyces</taxon>
    </lineage>
</organism>
<evidence type="ECO:0000256" key="5">
    <source>
        <dbReference type="ARBA" id="ARBA00023136"/>
    </source>
</evidence>
<dbReference type="GO" id="GO:0005886">
    <property type="term" value="C:plasma membrane"/>
    <property type="evidence" value="ECO:0007669"/>
    <property type="project" value="TreeGrafter"/>
</dbReference>
<protein>
    <submittedName>
        <fullName evidence="10">Protein SYG1</fullName>
    </submittedName>
</protein>